<sequence>MFMLTTTANPPMKTRRVQSTRRLFTVCSLKMDFSRQGELDFPLSSHPRNTAADLPFWGGPRASVNRLATMPVRSFVGSSMSGYQPDEHGLRLPCRTNDRSSSPVTVRGLPLCHRSPSLCTPVQSVGDFYLTHAPSLLNLKHRGD</sequence>
<dbReference type="AlphaFoldDB" id="A0A517U6R9"/>
<accession>A0A517U6R9</accession>
<name>A0A517U6R9_9BACT</name>
<evidence type="ECO:0000313" key="2">
    <source>
        <dbReference type="Proteomes" id="UP000317909"/>
    </source>
</evidence>
<dbReference type="Proteomes" id="UP000317909">
    <property type="component" value="Plasmid pI41_1"/>
</dbReference>
<geneLocation type="plasmid" evidence="2">
    <name>pi41_1</name>
</geneLocation>
<proteinExistence type="predicted"/>
<organism evidence="1 2">
    <name type="scientific">Lacipirellula limnantheis</name>
    <dbReference type="NCBI Taxonomy" id="2528024"/>
    <lineage>
        <taxon>Bacteria</taxon>
        <taxon>Pseudomonadati</taxon>
        <taxon>Planctomycetota</taxon>
        <taxon>Planctomycetia</taxon>
        <taxon>Pirellulales</taxon>
        <taxon>Lacipirellulaceae</taxon>
        <taxon>Lacipirellula</taxon>
    </lineage>
</organism>
<keyword evidence="2" id="KW-1185">Reference proteome</keyword>
<keyword evidence="1" id="KW-0614">Plasmid</keyword>
<evidence type="ECO:0000313" key="1">
    <source>
        <dbReference type="EMBL" id="QDT76331.1"/>
    </source>
</evidence>
<dbReference type="EMBL" id="CP036340">
    <property type="protein sequence ID" value="QDT76331.1"/>
    <property type="molecule type" value="Genomic_DNA"/>
</dbReference>
<protein>
    <submittedName>
        <fullName evidence="1">Uncharacterized protein</fullName>
    </submittedName>
</protein>
<gene>
    <name evidence="1" type="ORF">I41_55810</name>
</gene>
<reference evidence="1 2" key="1">
    <citation type="submission" date="2019-02" db="EMBL/GenBank/DDBJ databases">
        <title>Deep-cultivation of Planctomycetes and their phenomic and genomic characterization uncovers novel biology.</title>
        <authorList>
            <person name="Wiegand S."/>
            <person name="Jogler M."/>
            <person name="Boedeker C."/>
            <person name="Pinto D."/>
            <person name="Vollmers J."/>
            <person name="Rivas-Marin E."/>
            <person name="Kohn T."/>
            <person name="Peeters S.H."/>
            <person name="Heuer A."/>
            <person name="Rast P."/>
            <person name="Oberbeckmann S."/>
            <person name="Bunk B."/>
            <person name="Jeske O."/>
            <person name="Meyerdierks A."/>
            <person name="Storesund J.E."/>
            <person name="Kallscheuer N."/>
            <person name="Luecker S."/>
            <person name="Lage O.M."/>
            <person name="Pohl T."/>
            <person name="Merkel B.J."/>
            <person name="Hornburger P."/>
            <person name="Mueller R.-W."/>
            <person name="Bruemmer F."/>
            <person name="Labrenz M."/>
            <person name="Spormann A.M."/>
            <person name="Op den Camp H."/>
            <person name="Overmann J."/>
            <person name="Amann R."/>
            <person name="Jetten M.S.M."/>
            <person name="Mascher T."/>
            <person name="Medema M.H."/>
            <person name="Devos D.P."/>
            <person name="Kaster A.-K."/>
            <person name="Ovreas L."/>
            <person name="Rohde M."/>
            <person name="Galperin M.Y."/>
            <person name="Jogler C."/>
        </authorList>
    </citation>
    <scope>NUCLEOTIDE SEQUENCE [LARGE SCALE GENOMIC DNA]</scope>
    <source>
        <strain evidence="1 2">I41</strain>
        <plasmid evidence="2">pi41_1</plasmid>
    </source>
</reference>
<dbReference type="KEGG" id="llh:I41_55810"/>